<feature type="compositionally biased region" description="Polar residues" evidence="1">
    <location>
        <begin position="142"/>
        <end position="153"/>
    </location>
</feature>
<sequence length="1032" mass="112880">MSDHPLPESESISDGPRAAALPAPHQPNALEPNEPARPEPRRLEDLDHPYSAFPSVDLRFTAYPENAEYGLGKRHVDPYALFAFENWLIQSFGDYFALYLEDPIFPVADDIVWDLDGPRQYLAVPYEYIPEGEVTSYGRVSRVSSGNESTSPDRTLLIKTDRPGGVDRDPGIPWHTGLIMRVEGFPEGSSVGAGDVAGGIWCLINRYEHIRKNDVIELSWDGVFVLHTVSPTEADGSGPIRVFVPKSVIDRGGQLGTLTLRFRVRDVVENFSGEIYQYSKSYFLTAELDPSLLEAPEFLVDNIPFQQIDFDVVFDSDFDVIAYTDRQRPTPSPLHQIIVTLIGTLADGTEVIFPDLEAVEDPNRGSTYIPVDRSIIGQLVGGSFRVSFRWQTAAGVPLGQSGSITITVVGTPVLMPAPDVSPIELGLIPEGEDITVTIPAYEPHDPGWLETLFITHVPTGGGSAIIYRQEQLAGAQGGSYTVRAADLEQFNGLGHIDIYYETNDGAAHILGGSALATRRSLRLGAQIGERMADMPAPRLQGVMGNNVDPADVPGSDVLVTFTYRGTQAGDKLHWSCIGSGLGGSASGTLDINSATAGRELPYPVTRDILDKNNNGSLRVSYSLERTGPPRVVLRSEALAVTVGKGVELDRPIIVGATVFPDELNPLAALNGTEVFVKFRPMLATDLIYVDWLSADGIGSVTEQEQGNPVSHQVAVFIDKRTIAKGIREHGNRIYVQYRFNRGTFPYASQIVALTLLPLQGLPTPYIQGVGDAKDLVLSQLISGARTLTSVWHFIDPDSRIWMEYEGTLADGNRYHETVYSSHRLGESDALTGLQPPTPVEALQRLMDHSSLTIQVWVGFSQSLDKALAVAFPTRTYTVRLDYFRDLTNFNNFNWNGWTNSISGRGGLQIEGAENVIWRATKTGIENIQPGVQKTYMNLTANTRYEVSFYCKTTGTTALVTASINFSGTTVPMTVAPDLNWARFTHTFTTPATPPTQSHVVNIAFSTSGAGVFSMDEILVREVHSVQTTQTAK</sequence>
<organism evidence="2 3">
    <name type="scientific">Pseudomonas quebecensis</name>
    <dbReference type="NCBI Taxonomy" id="2995174"/>
    <lineage>
        <taxon>Bacteria</taxon>
        <taxon>Pseudomonadati</taxon>
        <taxon>Pseudomonadota</taxon>
        <taxon>Gammaproteobacteria</taxon>
        <taxon>Pseudomonadales</taxon>
        <taxon>Pseudomonadaceae</taxon>
        <taxon>Pseudomonas</taxon>
    </lineage>
</organism>
<protein>
    <recommendedName>
        <fullName evidence="4">CBM-cenC domain-containing protein</fullName>
    </recommendedName>
</protein>
<evidence type="ECO:0000313" key="3">
    <source>
        <dbReference type="Proteomes" id="UP001164116"/>
    </source>
</evidence>
<proteinExistence type="predicted"/>
<feature type="region of interest" description="Disordered" evidence="1">
    <location>
        <begin position="140"/>
        <end position="162"/>
    </location>
</feature>
<gene>
    <name evidence="2" type="ORF">OSC50_09275</name>
</gene>
<name>A0ABY6QMB4_9PSED</name>
<accession>A0ABY6QMB4</accession>
<dbReference type="EMBL" id="CP112866">
    <property type="protein sequence ID" value="UZW20505.1"/>
    <property type="molecule type" value="Genomic_DNA"/>
</dbReference>
<feature type="compositionally biased region" description="Basic and acidic residues" evidence="1">
    <location>
        <begin position="34"/>
        <end position="46"/>
    </location>
</feature>
<evidence type="ECO:0000313" key="2">
    <source>
        <dbReference type="EMBL" id="UZW20505.1"/>
    </source>
</evidence>
<keyword evidence="3" id="KW-1185">Reference proteome</keyword>
<evidence type="ECO:0008006" key="4">
    <source>
        <dbReference type="Google" id="ProtNLM"/>
    </source>
</evidence>
<feature type="region of interest" description="Disordered" evidence="1">
    <location>
        <begin position="1"/>
        <end position="46"/>
    </location>
</feature>
<dbReference type="Proteomes" id="UP001164116">
    <property type="component" value="Chromosome"/>
</dbReference>
<dbReference type="Gene3D" id="2.60.120.260">
    <property type="entry name" value="Galactose-binding domain-like"/>
    <property type="match status" value="1"/>
</dbReference>
<reference evidence="2" key="1">
    <citation type="submission" date="2022-11" db="EMBL/GenBank/DDBJ databases">
        <title>Taxonomic description of a new Pseudomonas species.</title>
        <authorList>
            <person name="Tambong J.T."/>
        </authorList>
    </citation>
    <scope>NUCLEOTIDE SEQUENCE</scope>
    <source>
        <strain evidence="2">S1Bt42</strain>
    </source>
</reference>
<evidence type="ECO:0000256" key="1">
    <source>
        <dbReference type="SAM" id="MobiDB-lite"/>
    </source>
</evidence>
<dbReference type="RefSeq" id="WP_266247738.1">
    <property type="nucleotide sequence ID" value="NZ_CP112866.1"/>
</dbReference>